<name>A0A4Y7R7I0_9FIRM</name>
<feature type="domain" description="Prepilin peptidase A24 N-terminal" evidence="9">
    <location>
        <begin position="20"/>
        <end position="103"/>
    </location>
</feature>
<evidence type="ECO:0000313" key="10">
    <source>
        <dbReference type="EMBL" id="TEB04716.1"/>
    </source>
</evidence>
<keyword evidence="6 7" id="KW-0472">Membrane</keyword>
<dbReference type="InterPro" id="IPR000045">
    <property type="entry name" value="Prepilin_IV_endopep_pep"/>
</dbReference>
<dbReference type="GO" id="GO:0005886">
    <property type="term" value="C:plasma membrane"/>
    <property type="evidence" value="ECO:0007669"/>
    <property type="project" value="UniProtKB-SubCell"/>
</dbReference>
<dbReference type="EMBL" id="QFGA01000003">
    <property type="protein sequence ID" value="TEB04716.1"/>
    <property type="molecule type" value="Genomic_DNA"/>
</dbReference>
<evidence type="ECO:0000256" key="4">
    <source>
        <dbReference type="ARBA" id="ARBA00022692"/>
    </source>
</evidence>
<keyword evidence="4 7" id="KW-0812">Transmembrane</keyword>
<comment type="subcellular location">
    <subcellularLocation>
        <location evidence="1">Cell membrane</location>
        <topology evidence="1">Multi-pass membrane protein</topology>
    </subcellularLocation>
</comment>
<evidence type="ECO:0000256" key="5">
    <source>
        <dbReference type="ARBA" id="ARBA00022989"/>
    </source>
</evidence>
<organism evidence="10 11">
    <name type="scientific">Pelotomaculum schinkii</name>
    <dbReference type="NCBI Taxonomy" id="78350"/>
    <lineage>
        <taxon>Bacteria</taxon>
        <taxon>Bacillati</taxon>
        <taxon>Bacillota</taxon>
        <taxon>Clostridia</taxon>
        <taxon>Eubacteriales</taxon>
        <taxon>Desulfotomaculaceae</taxon>
        <taxon>Pelotomaculum</taxon>
    </lineage>
</organism>
<reference evidence="10 11" key="1">
    <citation type="journal article" date="2018" name="Environ. Microbiol.">
        <title>Novel energy conservation strategies and behaviour of Pelotomaculum schinkii driving syntrophic propionate catabolism.</title>
        <authorList>
            <person name="Hidalgo-Ahumada C.A.P."/>
            <person name="Nobu M.K."/>
            <person name="Narihiro T."/>
            <person name="Tamaki H."/>
            <person name="Liu W.T."/>
            <person name="Kamagata Y."/>
            <person name="Stams A.J.M."/>
            <person name="Imachi H."/>
            <person name="Sousa D.Z."/>
        </authorList>
    </citation>
    <scope>NUCLEOTIDE SEQUENCE [LARGE SCALE GENOMIC DNA]</scope>
    <source>
        <strain evidence="10 11">HH</strain>
    </source>
</reference>
<feature type="transmembrane region" description="Helical" evidence="7">
    <location>
        <begin position="12"/>
        <end position="34"/>
    </location>
</feature>
<evidence type="ECO:0000256" key="3">
    <source>
        <dbReference type="ARBA" id="ARBA00022475"/>
    </source>
</evidence>
<feature type="transmembrane region" description="Helical" evidence="7">
    <location>
        <begin position="201"/>
        <end position="220"/>
    </location>
</feature>
<dbReference type="Proteomes" id="UP000298324">
    <property type="component" value="Unassembled WGS sequence"/>
</dbReference>
<feature type="transmembrane region" description="Helical" evidence="7">
    <location>
        <begin position="139"/>
        <end position="172"/>
    </location>
</feature>
<evidence type="ECO:0000259" key="8">
    <source>
        <dbReference type="Pfam" id="PF01478"/>
    </source>
</evidence>
<comment type="caution">
    <text evidence="10">The sequence shown here is derived from an EMBL/GenBank/DDBJ whole genome shotgun (WGS) entry which is preliminary data.</text>
</comment>
<dbReference type="Pfam" id="PF01478">
    <property type="entry name" value="Peptidase_A24"/>
    <property type="match status" value="1"/>
</dbReference>
<dbReference type="GO" id="GO:0006465">
    <property type="term" value="P:signal peptide processing"/>
    <property type="evidence" value="ECO:0007669"/>
    <property type="project" value="TreeGrafter"/>
</dbReference>
<proteinExistence type="inferred from homology"/>
<keyword evidence="5 7" id="KW-1133">Transmembrane helix</keyword>
<gene>
    <name evidence="10" type="primary">comC_3</name>
    <name evidence="10" type="ORF">Psch_03478</name>
</gene>
<dbReference type="PANTHER" id="PTHR30487">
    <property type="entry name" value="TYPE 4 PREPILIN-LIKE PROTEINS LEADER PEPTIDE-PROCESSING ENZYME"/>
    <property type="match status" value="1"/>
</dbReference>
<dbReference type="PANTHER" id="PTHR30487:SF0">
    <property type="entry name" value="PREPILIN LEADER PEPTIDASE_N-METHYLTRANSFERASE-RELATED"/>
    <property type="match status" value="1"/>
</dbReference>
<evidence type="ECO:0000256" key="7">
    <source>
        <dbReference type="SAM" id="Phobius"/>
    </source>
</evidence>
<keyword evidence="11" id="KW-1185">Reference proteome</keyword>
<evidence type="ECO:0000313" key="11">
    <source>
        <dbReference type="Proteomes" id="UP000298324"/>
    </source>
</evidence>
<dbReference type="InterPro" id="IPR010627">
    <property type="entry name" value="Prepilin_pept_A24_N"/>
</dbReference>
<evidence type="ECO:0000259" key="9">
    <source>
        <dbReference type="Pfam" id="PF06750"/>
    </source>
</evidence>
<protein>
    <submittedName>
        <fullName evidence="10">Type 4 prepilin-like proteins leader peptide-processing enzyme</fullName>
    </submittedName>
</protein>
<evidence type="ECO:0000256" key="6">
    <source>
        <dbReference type="ARBA" id="ARBA00023136"/>
    </source>
</evidence>
<feature type="transmembrane region" description="Helical" evidence="7">
    <location>
        <begin position="85"/>
        <end position="103"/>
    </location>
</feature>
<evidence type="ECO:0000256" key="1">
    <source>
        <dbReference type="ARBA" id="ARBA00004651"/>
    </source>
</evidence>
<sequence length="259" mass="28041">MTPGFSHFCEVVFLVIIFILLGLVIGSFLNVAIYRIPRKESIVFPGSHCPACGHRLAPEELVPVLSYIWLRGRCRQCGTKISPRYPLVELLTGAIFAGLFFRFGLSFDLLKYLLLACVLVIVTFTDLEHMVIPDRVIVFTVISGIVLDIATNAGFLPVVLGAFIPAALIYLLAVITKGGVGGGDIKLTFAAGLYLGWPGNALAVAAAFLLGGIAGTALLVARRKSRKDAMVFGPYLATGMMAAAIWGQQAIDWYLRFFI</sequence>
<dbReference type="InterPro" id="IPR050882">
    <property type="entry name" value="Prepilin_peptidase/N-MTase"/>
</dbReference>
<comment type="similarity">
    <text evidence="2">Belongs to the peptidase A24 family.</text>
</comment>
<keyword evidence="3" id="KW-1003">Cell membrane</keyword>
<feature type="transmembrane region" description="Helical" evidence="7">
    <location>
        <begin position="232"/>
        <end position="251"/>
    </location>
</feature>
<dbReference type="Pfam" id="PF06750">
    <property type="entry name" value="A24_N_bact"/>
    <property type="match status" value="1"/>
</dbReference>
<accession>A0A4Y7R7I0</accession>
<dbReference type="GO" id="GO:0004190">
    <property type="term" value="F:aspartic-type endopeptidase activity"/>
    <property type="evidence" value="ECO:0007669"/>
    <property type="project" value="InterPro"/>
</dbReference>
<feature type="domain" description="Prepilin type IV endopeptidase peptidase" evidence="8">
    <location>
        <begin position="113"/>
        <end position="215"/>
    </location>
</feature>
<feature type="transmembrane region" description="Helical" evidence="7">
    <location>
        <begin position="109"/>
        <end position="127"/>
    </location>
</feature>
<dbReference type="AlphaFoldDB" id="A0A4Y7R7I0"/>
<dbReference type="Gene3D" id="1.20.120.1220">
    <property type="match status" value="1"/>
</dbReference>
<evidence type="ECO:0000256" key="2">
    <source>
        <dbReference type="ARBA" id="ARBA00005801"/>
    </source>
</evidence>